<dbReference type="GO" id="GO:0009432">
    <property type="term" value="P:SOS response"/>
    <property type="evidence" value="ECO:0007669"/>
    <property type="project" value="UniProtKB-KW"/>
</dbReference>
<dbReference type="CDD" id="cd06529">
    <property type="entry name" value="S24_LexA-like"/>
    <property type="match status" value="1"/>
</dbReference>
<evidence type="ECO:0000256" key="5">
    <source>
        <dbReference type="ARBA" id="ARBA00023204"/>
    </source>
</evidence>
<dbReference type="GO" id="GO:0006355">
    <property type="term" value="P:regulation of DNA-templated transcription"/>
    <property type="evidence" value="ECO:0007669"/>
    <property type="project" value="InterPro"/>
</dbReference>
<dbReference type="Pfam" id="PF00717">
    <property type="entry name" value="Peptidase_S24"/>
    <property type="match status" value="1"/>
</dbReference>
<gene>
    <name evidence="9" type="ORF">EIP75_21515</name>
</gene>
<keyword evidence="6" id="KW-0742">SOS response</keyword>
<evidence type="ECO:0000256" key="4">
    <source>
        <dbReference type="ARBA" id="ARBA00022813"/>
    </source>
</evidence>
<comment type="caution">
    <text evidence="9">The sequence shown here is derived from an EMBL/GenBank/DDBJ whole genome shotgun (WGS) entry which is preliminary data.</text>
</comment>
<dbReference type="InterPro" id="IPR036286">
    <property type="entry name" value="LexA/Signal_pep-like_sf"/>
</dbReference>
<dbReference type="RefSeq" id="WP_125245258.1">
    <property type="nucleotide sequence ID" value="NZ_RSED01000026.1"/>
</dbReference>
<dbReference type="InterPro" id="IPR006197">
    <property type="entry name" value="Peptidase_S24_LexA"/>
</dbReference>
<evidence type="ECO:0000256" key="1">
    <source>
        <dbReference type="ARBA" id="ARBA00007484"/>
    </source>
</evidence>
<dbReference type="InterPro" id="IPR050077">
    <property type="entry name" value="LexA_repressor"/>
</dbReference>
<evidence type="ECO:0000313" key="9">
    <source>
        <dbReference type="EMBL" id="RRS01158.1"/>
    </source>
</evidence>
<sequence length="147" mass="16215">MYSVPNAQGQPLLIASRAADLLLLGDHVWAGFPSPAADLGAKRIDLTAELIVHPQATYLLRVKGDSMKDAHIFDGDVLVVDRAVKPVHGHIVVAVVDGEFTVKYLYMRNGRFRLRAANATYPDIVPREGQTVEVWGVVRHAIRHFPV</sequence>
<dbReference type="InterPro" id="IPR039418">
    <property type="entry name" value="LexA-like"/>
</dbReference>
<dbReference type="GO" id="GO:0016787">
    <property type="term" value="F:hydrolase activity"/>
    <property type="evidence" value="ECO:0007669"/>
    <property type="project" value="UniProtKB-KW"/>
</dbReference>
<keyword evidence="2" id="KW-0227">DNA damage</keyword>
<organism evidence="9 10">
    <name type="scientific">Aquabacterium soli</name>
    <dbReference type="NCBI Taxonomy" id="2493092"/>
    <lineage>
        <taxon>Bacteria</taxon>
        <taxon>Pseudomonadati</taxon>
        <taxon>Pseudomonadota</taxon>
        <taxon>Betaproteobacteria</taxon>
        <taxon>Burkholderiales</taxon>
        <taxon>Aquabacterium</taxon>
    </lineage>
</organism>
<dbReference type="Gene3D" id="2.10.109.10">
    <property type="entry name" value="Umud Fragment, subunit A"/>
    <property type="match status" value="1"/>
</dbReference>
<keyword evidence="3 7" id="KW-0378">Hydrolase</keyword>
<dbReference type="SUPFAM" id="SSF51306">
    <property type="entry name" value="LexA/Signal peptidase"/>
    <property type="match status" value="1"/>
</dbReference>
<keyword evidence="10" id="KW-1185">Reference proteome</keyword>
<dbReference type="OrthoDB" id="9802364at2"/>
<name>A0A3R8S4H9_9BURK</name>
<dbReference type="NCBIfam" id="NF007621">
    <property type="entry name" value="PRK10276.1"/>
    <property type="match status" value="1"/>
</dbReference>
<protein>
    <submittedName>
        <fullName evidence="9">Translesion error-prone DNA polymerase V autoproteolytic subunit</fullName>
    </submittedName>
</protein>
<dbReference type="GO" id="GO:0003677">
    <property type="term" value="F:DNA binding"/>
    <property type="evidence" value="ECO:0007669"/>
    <property type="project" value="InterPro"/>
</dbReference>
<evidence type="ECO:0000256" key="2">
    <source>
        <dbReference type="ARBA" id="ARBA00022763"/>
    </source>
</evidence>
<dbReference type="EMBL" id="RSED01000026">
    <property type="protein sequence ID" value="RRS01158.1"/>
    <property type="molecule type" value="Genomic_DNA"/>
</dbReference>
<reference evidence="9 10" key="1">
    <citation type="submission" date="2018-12" db="EMBL/GenBank/DDBJ databases">
        <title>The whole draft genome of Aquabacterium sp. SJQ9.</title>
        <authorList>
            <person name="Sun L."/>
            <person name="Gao X."/>
            <person name="Chen W."/>
            <person name="Huang K."/>
        </authorList>
    </citation>
    <scope>NUCLEOTIDE SEQUENCE [LARGE SCALE GENOMIC DNA]</scope>
    <source>
        <strain evidence="9 10">SJQ9</strain>
    </source>
</reference>
<evidence type="ECO:0000256" key="7">
    <source>
        <dbReference type="RuleBase" id="RU003991"/>
    </source>
</evidence>
<evidence type="ECO:0000256" key="6">
    <source>
        <dbReference type="ARBA" id="ARBA00023236"/>
    </source>
</evidence>
<evidence type="ECO:0000313" key="10">
    <source>
        <dbReference type="Proteomes" id="UP000269265"/>
    </source>
</evidence>
<accession>A0A3R8S4H9</accession>
<dbReference type="AlphaFoldDB" id="A0A3R8S4H9"/>
<dbReference type="Proteomes" id="UP000269265">
    <property type="component" value="Unassembled WGS sequence"/>
</dbReference>
<evidence type="ECO:0000256" key="3">
    <source>
        <dbReference type="ARBA" id="ARBA00022801"/>
    </source>
</evidence>
<keyword evidence="5" id="KW-0234">DNA repair</keyword>
<feature type="domain" description="Peptidase S24/S26A/S26B/S26C" evidence="8">
    <location>
        <begin position="26"/>
        <end position="138"/>
    </location>
</feature>
<dbReference type="GO" id="GO:0006281">
    <property type="term" value="P:DNA repair"/>
    <property type="evidence" value="ECO:0007669"/>
    <property type="project" value="UniProtKB-KW"/>
</dbReference>
<dbReference type="InterPro" id="IPR015927">
    <property type="entry name" value="Peptidase_S24_S26A/B/C"/>
</dbReference>
<dbReference type="PANTHER" id="PTHR33516">
    <property type="entry name" value="LEXA REPRESSOR"/>
    <property type="match status" value="1"/>
</dbReference>
<dbReference type="PRINTS" id="PR00726">
    <property type="entry name" value="LEXASERPTASE"/>
</dbReference>
<dbReference type="PANTHER" id="PTHR33516:SF2">
    <property type="entry name" value="LEXA REPRESSOR-RELATED"/>
    <property type="match status" value="1"/>
</dbReference>
<evidence type="ECO:0000259" key="8">
    <source>
        <dbReference type="Pfam" id="PF00717"/>
    </source>
</evidence>
<proteinExistence type="inferred from homology"/>
<keyword evidence="4 7" id="KW-0068">Autocatalytic cleavage</keyword>
<comment type="similarity">
    <text evidence="1 7">Belongs to the peptidase S24 family.</text>
</comment>